<gene>
    <name evidence="4" type="ORF">FOL46_007597</name>
    <name evidence="3" type="ORF">FOZ61_008357</name>
</gene>
<dbReference type="OrthoDB" id="10505986at2759"/>
<reference evidence="5 6" key="1">
    <citation type="submission" date="2020-04" db="EMBL/GenBank/DDBJ databases">
        <title>Perkinsus olseni comparative genomics.</title>
        <authorList>
            <person name="Bogema D.R."/>
        </authorList>
    </citation>
    <scope>NUCLEOTIDE SEQUENCE [LARGE SCALE GENOMIC DNA]</scope>
    <source>
        <strain evidence="3">ATCC PRA-179</strain>
        <strain evidence="4">ATCC PRA-31</strain>
    </source>
</reference>
<evidence type="ECO:0000256" key="1">
    <source>
        <dbReference type="SAM" id="MobiDB-lite"/>
    </source>
</evidence>
<evidence type="ECO:0000256" key="2">
    <source>
        <dbReference type="SAM" id="SignalP"/>
    </source>
</evidence>
<feature type="signal peptide" evidence="2">
    <location>
        <begin position="1"/>
        <end position="17"/>
    </location>
</feature>
<feature type="region of interest" description="Disordered" evidence="1">
    <location>
        <begin position="20"/>
        <end position="39"/>
    </location>
</feature>
<sequence>MTLSWFLLIASPSFGYSAGTRGKYTPRQPSPLLHEEKHTDGSVDGGYPCSVTCPLDGINYDHCRVSLAGDSGSSELTCVSPRWVVSKNVSDVFEAAASTEIANSSGPPSCRDKLQYWVLDSPFDEVATGSGKSAGCASLDRGHREQVLTDPESPRAVDENELPKNVVLHQANKKFWEEDPFVNAIWQEWNDDPEGSDWDPCFLRAPTRRNEKSLNNCHLGLLNRKRTYLWCEDFGRRRGVPKLKSLSPYMELFTTPNVHGGCYGRITAFVQSAIYLETEGMFSSDEMIDAFYKAIEEDLGPKRGTSSYRFEMTSPDTFVSYALELLHDALPAT</sequence>
<proteinExistence type="predicted"/>
<evidence type="ECO:0000313" key="4">
    <source>
        <dbReference type="EMBL" id="KAF4657012.1"/>
    </source>
</evidence>
<keyword evidence="2" id="KW-0732">Signal</keyword>
<protein>
    <submittedName>
        <fullName evidence="4">Uncharacterized protein</fullName>
    </submittedName>
</protein>
<comment type="caution">
    <text evidence="4">The sequence shown here is derived from an EMBL/GenBank/DDBJ whole genome shotgun (WGS) entry which is preliminary data.</text>
</comment>
<dbReference type="EMBL" id="JABANN010000545">
    <property type="protein sequence ID" value="KAF4657012.1"/>
    <property type="molecule type" value="Genomic_DNA"/>
</dbReference>
<name>A0A7J6LCR3_PEROL</name>
<organism evidence="4 6">
    <name type="scientific">Perkinsus olseni</name>
    <name type="common">Perkinsus atlanticus</name>
    <dbReference type="NCBI Taxonomy" id="32597"/>
    <lineage>
        <taxon>Eukaryota</taxon>
        <taxon>Sar</taxon>
        <taxon>Alveolata</taxon>
        <taxon>Perkinsozoa</taxon>
        <taxon>Perkinsea</taxon>
        <taxon>Perkinsida</taxon>
        <taxon>Perkinsidae</taxon>
        <taxon>Perkinsus</taxon>
    </lineage>
</organism>
<accession>A0A7J6LCR3</accession>
<dbReference type="EMBL" id="JABAHT010000549">
    <property type="protein sequence ID" value="KAF4654281.1"/>
    <property type="molecule type" value="Genomic_DNA"/>
</dbReference>
<feature type="chain" id="PRO_5036205330" evidence="2">
    <location>
        <begin position="18"/>
        <end position="333"/>
    </location>
</feature>
<evidence type="ECO:0000313" key="3">
    <source>
        <dbReference type="EMBL" id="KAF4654281.1"/>
    </source>
</evidence>
<evidence type="ECO:0000313" key="6">
    <source>
        <dbReference type="Proteomes" id="UP000572268"/>
    </source>
</evidence>
<dbReference type="Proteomes" id="UP000570595">
    <property type="component" value="Unassembled WGS sequence"/>
</dbReference>
<evidence type="ECO:0000313" key="5">
    <source>
        <dbReference type="Proteomes" id="UP000570595"/>
    </source>
</evidence>
<dbReference type="Proteomes" id="UP000572268">
    <property type="component" value="Unassembled WGS sequence"/>
</dbReference>
<dbReference type="AlphaFoldDB" id="A0A7J6LCR3"/>